<keyword evidence="1" id="KW-0812">Transmembrane</keyword>
<comment type="caution">
    <text evidence="2">The sequence shown here is derived from an EMBL/GenBank/DDBJ whole genome shotgun (WGS) entry which is preliminary data.</text>
</comment>
<reference evidence="2 3" key="1">
    <citation type="submission" date="2017-07" db="EMBL/GenBank/DDBJ databases">
        <title>Draft sequence of Rhodococcus enclensis 23b-28.</title>
        <authorList>
            <person name="Besaury L."/>
            <person name="Sancelme M."/>
            <person name="Amato P."/>
            <person name="Lallement A."/>
            <person name="Delort A.-M."/>
        </authorList>
    </citation>
    <scope>NUCLEOTIDE SEQUENCE [LARGE SCALE GENOMIC DNA]</scope>
    <source>
        <strain evidence="2 3">23b-28</strain>
    </source>
</reference>
<feature type="transmembrane region" description="Helical" evidence="1">
    <location>
        <begin position="145"/>
        <end position="166"/>
    </location>
</feature>
<sequence>MTLYNFAGTLVPIALLTFVAFRIPMWKRNPDSRPLTKVLAALGLGQAARIPILSDDYVDVWLHDLTGIWNIPDATAVLLGTFAFCCIGEAVATVVQSPSFNKTRHRLFTATMVTVAGVGFLLSPATDTPTNFVSRDFPPTGPLLLYWGAYLGTLLYALVFALYYLFGLLRERRVRSGPLGRIVAVLAAACSLGFLYGINKLLYLVLQAAGVENWYTDHAQTITLVLVLGPMIIAGYALLVFATAILPDRLRRYQAIRAYSAEYEKIVATGTNMLIPRDAAVYSTRRAAWKGSRTPVATHRMMVVLSDAAKGPVSA</sequence>
<name>A0A2A5J546_RHOSG</name>
<feature type="transmembrane region" description="Helical" evidence="1">
    <location>
        <begin position="74"/>
        <end position="95"/>
    </location>
</feature>
<proteinExistence type="predicted"/>
<evidence type="ECO:0000313" key="3">
    <source>
        <dbReference type="Proteomes" id="UP000230886"/>
    </source>
</evidence>
<dbReference type="EMBL" id="NOVD01000031">
    <property type="protein sequence ID" value="PCK24357.1"/>
    <property type="molecule type" value="Genomic_DNA"/>
</dbReference>
<keyword evidence="1" id="KW-1133">Transmembrane helix</keyword>
<feature type="transmembrane region" description="Helical" evidence="1">
    <location>
        <begin position="178"/>
        <end position="198"/>
    </location>
</feature>
<dbReference type="RefSeq" id="WP_099698398.1">
    <property type="nucleotide sequence ID" value="NZ_NOVD01000031.1"/>
</dbReference>
<dbReference type="AlphaFoldDB" id="A0A2A5J546"/>
<dbReference type="Proteomes" id="UP000230886">
    <property type="component" value="Unassembled WGS sequence"/>
</dbReference>
<evidence type="ECO:0000256" key="1">
    <source>
        <dbReference type="SAM" id="Phobius"/>
    </source>
</evidence>
<evidence type="ECO:0000313" key="2">
    <source>
        <dbReference type="EMBL" id="PCK24357.1"/>
    </source>
</evidence>
<organism evidence="2 3">
    <name type="scientific">Rhodococcus qingshengii</name>
    <dbReference type="NCBI Taxonomy" id="334542"/>
    <lineage>
        <taxon>Bacteria</taxon>
        <taxon>Bacillati</taxon>
        <taxon>Actinomycetota</taxon>
        <taxon>Actinomycetes</taxon>
        <taxon>Mycobacteriales</taxon>
        <taxon>Nocardiaceae</taxon>
        <taxon>Rhodococcus</taxon>
        <taxon>Rhodococcus erythropolis group</taxon>
    </lineage>
</organism>
<accession>A0A2A5J546</accession>
<protein>
    <submittedName>
        <fullName evidence="2">Uncharacterized protein</fullName>
    </submittedName>
</protein>
<feature type="transmembrane region" description="Helical" evidence="1">
    <location>
        <begin position="6"/>
        <end position="23"/>
    </location>
</feature>
<keyword evidence="1" id="KW-0472">Membrane</keyword>
<feature type="transmembrane region" description="Helical" evidence="1">
    <location>
        <begin position="107"/>
        <end position="125"/>
    </location>
</feature>
<gene>
    <name evidence="2" type="ORF">CHR55_26065</name>
</gene>
<feature type="transmembrane region" description="Helical" evidence="1">
    <location>
        <begin position="218"/>
        <end position="246"/>
    </location>
</feature>